<sequence>MKQQTILFLLFLLGTSSFLKAQDSDNYLVFNDRKNMVHGVYLGITTHIGEVDGKETYLGGLKIAYVANQQFEVGWSGVFFYSQLDVLDSFFNNNGDLIGGYGGLHLEPIFFSKSRVNLSIPLLIGAGGVTYVDGDRVFDEDFDRDFDTADAFFIIEPGINALFNISRYLQIEAGVRYRHSSKFDLNPDSVTRLNGFSGGIGIKVGVFNMGRNRYKKKLDDDQ</sequence>
<protein>
    <recommendedName>
        <fullName evidence="4">Outer membrane protein beta-barrel domain-containing protein</fullName>
    </recommendedName>
</protein>
<feature type="chain" id="PRO_5026762422" description="Outer membrane protein beta-barrel domain-containing protein" evidence="1">
    <location>
        <begin position="22"/>
        <end position="222"/>
    </location>
</feature>
<reference evidence="2 3" key="1">
    <citation type="submission" date="2020-01" db="EMBL/GenBank/DDBJ databases">
        <title>Bacteria diversity of Porities sp.</title>
        <authorList>
            <person name="Wang G."/>
        </authorList>
    </citation>
    <scope>NUCLEOTIDE SEQUENCE [LARGE SCALE GENOMIC DNA]</scope>
    <source>
        <strain evidence="2 3">R33</strain>
    </source>
</reference>
<keyword evidence="3" id="KW-1185">Reference proteome</keyword>
<evidence type="ECO:0000313" key="2">
    <source>
        <dbReference type="EMBL" id="NAS13570.1"/>
    </source>
</evidence>
<evidence type="ECO:0000256" key="1">
    <source>
        <dbReference type="SAM" id="SignalP"/>
    </source>
</evidence>
<evidence type="ECO:0000313" key="3">
    <source>
        <dbReference type="Proteomes" id="UP000475249"/>
    </source>
</evidence>
<feature type="signal peptide" evidence="1">
    <location>
        <begin position="1"/>
        <end position="21"/>
    </location>
</feature>
<comment type="caution">
    <text evidence="2">The sequence shown here is derived from an EMBL/GenBank/DDBJ whole genome shotgun (WGS) entry which is preliminary data.</text>
</comment>
<name>A0A6L9EFK9_9FLAO</name>
<dbReference type="EMBL" id="WXYO01000007">
    <property type="protein sequence ID" value="NAS13570.1"/>
    <property type="molecule type" value="Genomic_DNA"/>
</dbReference>
<dbReference type="AlphaFoldDB" id="A0A6L9EFK9"/>
<proteinExistence type="predicted"/>
<accession>A0A6L9EFK9</accession>
<keyword evidence="1" id="KW-0732">Signal</keyword>
<dbReference type="RefSeq" id="WP_161436602.1">
    <property type="nucleotide sequence ID" value="NZ_WXYO01000007.1"/>
</dbReference>
<gene>
    <name evidence="2" type="ORF">GTQ38_16275</name>
</gene>
<evidence type="ECO:0008006" key="4">
    <source>
        <dbReference type="Google" id="ProtNLM"/>
    </source>
</evidence>
<organism evidence="2 3">
    <name type="scientific">Poritiphilus flavus</name>
    <dbReference type="NCBI Taxonomy" id="2697053"/>
    <lineage>
        <taxon>Bacteria</taxon>
        <taxon>Pseudomonadati</taxon>
        <taxon>Bacteroidota</taxon>
        <taxon>Flavobacteriia</taxon>
        <taxon>Flavobacteriales</taxon>
        <taxon>Flavobacteriaceae</taxon>
        <taxon>Poritiphilus</taxon>
    </lineage>
</organism>
<dbReference type="Proteomes" id="UP000475249">
    <property type="component" value="Unassembled WGS sequence"/>
</dbReference>